<comment type="caution">
    <text evidence="15">The sequence shown here is derived from an EMBL/GenBank/DDBJ whole genome shotgun (WGS) entry which is preliminary data.</text>
</comment>
<keyword evidence="8 11" id="KW-0472">Membrane</keyword>
<feature type="transmembrane region" description="Helical" evidence="11">
    <location>
        <begin position="123"/>
        <end position="146"/>
    </location>
</feature>
<feature type="transmembrane region" description="Helical" evidence="11">
    <location>
        <begin position="305"/>
        <end position="329"/>
    </location>
</feature>
<evidence type="ECO:0000256" key="1">
    <source>
        <dbReference type="ARBA" id="ARBA00004141"/>
    </source>
</evidence>
<dbReference type="InterPro" id="IPR050794">
    <property type="entry name" value="CPA2_transporter"/>
</dbReference>
<reference evidence="16" key="1">
    <citation type="submission" date="2013-09" db="EMBL/GenBank/DDBJ databases">
        <title>Corchorus olitorius genome sequencing.</title>
        <authorList>
            <person name="Alam M."/>
            <person name="Haque M.S."/>
            <person name="Islam M.S."/>
            <person name="Emdad E.M."/>
            <person name="Islam M.M."/>
            <person name="Ahmed B."/>
            <person name="Halim A."/>
            <person name="Hossen Q.M.M."/>
            <person name="Hossain M.Z."/>
            <person name="Ahmed R."/>
            <person name="Khan M.M."/>
            <person name="Islam R."/>
            <person name="Rashid M.M."/>
            <person name="Khan S.A."/>
            <person name="Rahman M.S."/>
            <person name="Alam M."/>
            <person name="Yahiya A.S."/>
            <person name="Khan M.S."/>
            <person name="Azam M.S."/>
            <person name="Haque T."/>
            <person name="Lashkar M.Z.H."/>
            <person name="Akhand A.I."/>
            <person name="Morshed G."/>
            <person name="Roy S."/>
            <person name="Uddin K.S."/>
            <person name="Rabeya T."/>
            <person name="Hossain A.S."/>
            <person name="Chowdhury A."/>
            <person name="Snigdha A.R."/>
            <person name="Mortoza M.S."/>
            <person name="Matin S.A."/>
            <person name="Hoque S.M.E."/>
            <person name="Islam M.K."/>
            <person name="Roy D.K."/>
            <person name="Haider R."/>
            <person name="Moosa M.M."/>
            <person name="Elias S.M."/>
            <person name="Hasan A.M."/>
            <person name="Jahan S."/>
            <person name="Shafiuddin M."/>
            <person name="Mahmood N."/>
            <person name="Shommy N.S."/>
        </authorList>
    </citation>
    <scope>NUCLEOTIDE SEQUENCE [LARGE SCALE GENOMIC DNA]</scope>
    <source>
        <strain evidence="16">cv. O-4</strain>
    </source>
</reference>
<feature type="transmembrane region" description="Helical" evidence="11">
    <location>
        <begin position="55"/>
        <end position="76"/>
    </location>
</feature>
<keyword evidence="6 11" id="KW-1133">Transmembrane helix</keyword>
<feature type="domain" description="Cation/H(+) antiporter central" evidence="13">
    <location>
        <begin position="443"/>
        <end position="582"/>
    </location>
</feature>
<evidence type="ECO:0000256" key="10">
    <source>
        <dbReference type="SAM" id="MobiDB-lite"/>
    </source>
</evidence>
<feature type="region of interest" description="Disordered" evidence="10">
    <location>
        <begin position="763"/>
        <end position="789"/>
    </location>
</feature>
<gene>
    <name evidence="15" type="ORF">COLO4_26470</name>
</gene>
<feature type="domain" description="Cation/H+ exchanger transmembrane" evidence="12">
    <location>
        <begin position="29"/>
        <end position="388"/>
    </location>
</feature>
<dbReference type="GO" id="GO:0015297">
    <property type="term" value="F:antiporter activity"/>
    <property type="evidence" value="ECO:0007669"/>
    <property type="project" value="InterPro"/>
</dbReference>
<feature type="transmembrane region" description="Helical" evidence="11">
    <location>
        <begin position="187"/>
        <end position="204"/>
    </location>
</feature>
<dbReference type="PANTHER" id="PTHR32468">
    <property type="entry name" value="CATION/H + ANTIPORTER"/>
    <property type="match status" value="1"/>
</dbReference>
<evidence type="ECO:0000259" key="14">
    <source>
        <dbReference type="Pfam" id="PF23259"/>
    </source>
</evidence>
<evidence type="ECO:0000256" key="2">
    <source>
        <dbReference type="ARBA" id="ARBA00022448"/>
    </source>
</evidence>
<dbReference type="EMBL" id="AWUE01019240">
    <property type="protein sequence ID" value="OMO74903.1"/>
    <property type="molecule type" value="Genomic_DNA"/>
</dbReference>
<keyword evidence="2" id="KW-0813">Transport</keyword>
<keyword evidence="4 11" id="KW-0812">Transmembrane</keyword>
<dbReference type="AlphaFoldDB" id="A0A1R3HX16"/>
<evidence type="ECO:0000256" key="3">
    <source>
        <dbReference type="ARBA" id="ARBA00022538"/>
    </source>
</evidence>
<feature type="compositionally biased region" description="Polar residues" evidence="10">
    <location>
        <begin position="773"/>
        <end position="782"/>
    </location>
</feature>
<evidence type="ECO:0000313" key="15">
    <source>
        <dbReference type="EMBL" id="OMO74903.1"/>
    </source>
</evidence>
<keyword evidence="16" id="KW-1185">Reference proteome</keyword>
<accession>A0A1R3HX16</accession>
<evidence type="ECO:0000313" key="16">
    <source>
        <dbReference type="Proteomes" id="UP000187203"/>
    </source>
</evidence>
<evidence type="ECO:0000256" key="4">
    <source>
        <dbReference type="ARBA" id="ARBA00022692"/>
    </source>
</evidence>
<feature type="domain" description="Cation/H(+) antiporter C-terminal" evidence="14">
    <location>
        <begin position="597"/>
        <end position="761"/>
    </location>
</feature>
<comment type="subcellular location">
    <subcellularLocation>
        <location evidence="1">Membrane</location>
        <topology evidence="1">Multi-pass membrane protein</topology>
    </subcellularLocation>
</comment>
<dbReference type="GO" id="GO:1902600">
    <property type="term" value="P:proton transmembrane transport"/>
    <property type="evidence" value="ECO:0007669"/>
    <property type="project" value="InterPro"/>
</dbReference>
<evidence type="ECO:0000256" key="9">
    <source>
        <dbReference type="ARBA" id="ARBA00038341"/>
    </source>
</evidence>
<dbReference type="PANTHER" id="PTHR32468:SF74">
    <property type="entry name" value="CATION_H(+) ANTIPORTER 21-RELATED"/>
    <property type="match status" value="1"/>
</dbReference>
<name>A0A1R3HX16_9ROSI</name>
<dbReference type="GO" id="GO:0012505">
    <property type="term" value="C:endomembrane system"/>
    <property type="evidence" value="ECO:0007669"/>
    <property type="project" value="TreeGrafter"/>
</dbReference>
<evidence type="ECO:0000256" key="7">
    <source>
        <dbReference type="ARBA" id="ARBA00023065"/>
    </source>
</evidence>
<feature type="transmembrane region" description="Helical" evidence="11">
    <location>
        <begin position="367"/>
        <end position="388"/>
    </location>
</feature>
<dbReference type="Pfam" id="PF23256">
    <property type="entry name" value="CHX17_2nd"/>
    <property type="match status" value="1"/>
</dbReference>
<protein>
    <submittedName>
        <fullName evidence="15">Cation/H+ exchanger</fullName>
    </submittedName>
</protein>
<sequence length="810" mass="88965">MANESRPPPPSLLDNKYLIFSRLKDEFQAGIIIGPTVLGTVKWVASNVTPFEGGYFLETMSNLGVTFYMFLVGLEMDLAPIRKIGKTALSVAIAGILVPLGVGAGIFLMLYKTATPRDTPPPFIGIFFWSIALSVTSFPDLARMLSDLKLMYTDLGKTALSAAVVSDLCSWFLLVVTVSLVNGHRKLHVALPILAGMTLFWFLIRPMISWVVKQSKDASREGKYSEIHVSFIVSAVLLCGYLTELCGAHSMFGAFMFGLMIPSGELGTLIMETIEDFVVGILLPPSFIVIGMRTNLVFVAQFNTLIVVLLMLLSFSAKIISTLLVCLYFRCPTRDSFALGLLMNTKGVLVLIVLNEGRGMKAFDQPTFTLAMLAILVMTAIVGPVIHFTHKSNRNLKQFYHRNLERSRPEAALRVLTCLHSTKNLSGMINLLHISNATRKSPIVVFAVHLVELAGRNTAMLIFHDKDKTGECHDIGNNATREKAEAQQIVTSFESFEEDNHAVTVQPLTAVSPYATMHEDVSTFADDKLANIILIPFHKHPNALGGWVDENLQHRELNQNLLANAPCTIALLVDRGLTSPLYMESHSGGAGVRQCHVAMLFVGGPDDREALAYAWRMAGTPRVTLTVVRFLPGKDVCELPERDDDDLEDGILTAMYERERDKQLDDEYIYEFRFKTMNDQSVAYIEKIINSGEEIVSTLNSAYSNFDLFIVGRGDGVESPLTIGLSSFSEYPELGALGETMVSLSSESRSPAPSVLVVQQSAPAVSGSKKFKNNNSAPSSQGKGKGVFGKTASSAVETFVNHRKADDEYN</sequence>
<dbReference type="OrthoDB" id="2687058at2759"/>
<dbReference type="GO" id="GO:0006885">
    <property type="term" value="P:regulation of pH"/>
    <property type="evidence" value="ECO:0007669"/>
    <property type="project" value="TreeGrafter"/>
</dbReference>
<feature type="transmembrane region" description="Helical" evidence="11">
    <location>
        <begin position="158"/>
        <end position="181"/>
    </location>
</feature>
<dbReference type="Proteomes" id="UP000187203">
    <property type="component" value="Unassembled WGS sequence"/>
</dbReference>
<feature type="transmembrane region" description="Helical" evidence="11">
    <location>
        <begin position="277"/>
        <end position="299"/>
    </location>
</feature>
<feature type="transmembrane region" description="Helical" evidence="11">
    <location>
        <begin position="88"/>
        <end position="111"/>
    </location>
</feature>
<dbReference type="InterPro" id="IPR057290">
    <property type="entry name" value="CHX17_C"/>
</dbReference>
<comment type="similarity">
    <text evidence="9">Belongs to the monovalent cation:proton antiporter 2 (CPA2) transporter (TC 2.A.37) family. CHX (TC 2.A.37.4) subfamily.</text>
</comment>
<evidence type="ECO:0000259" key="13">
    <source>
        <dbReference type="Pfam" id="PF23256"/>
    </source>
</evidence>
<organism evidence="15 16">
    <name type="scientific">Corchorus olitorius</name>
    <dbReference type="NCBI Taxonomy" id="93759"/>
    <lineage>
        <taxon>Eukaryota</taxon>
        <taxon>Viridiplantae</taxon>
        <taxon>Streptophyta</taxon>
        <taxon>Embryophyta</taxon>
        <taxon>Tracheophyta</taxon>
        <taxon>Spermatophyta</taxon>
        <taxon>Magnoliopsida</taxon>
        <taxon>eudicotyledons</taxon>
        <taxon>Gunneridae</taxon>
        <taxon>Pentapetalae</taxon>
        <taxon>rosids</taxon>
        <taxon>malvids</taxon>
        <taxon>Malvales</taxon>
        <taxon>Malvaceae</taxon>
        <taxon>Grewioideae</taxon>
        <taxon>Apeibeae</taxon>
        <taxon>Corchorus</taxon>
    </lineage>
</organism>
<dbReference type="GO" id="GO:0016020">
    <property type="term" value="C:membrane"/>
    <property type="evidence" value="ECO:0007669"/>
    <property type="project" value="UniProtKB-SubCell"/>
</dbReference>
<evidence type="ECO:0000256" key="8">
    <source>
        <dbReference type="ARBA" id="ARBA00023136"/>
    </source>
</evidence>
<keyword evidence="7" id="KW-0406">Ion transport</keyword>
<evidence type="ECO:0000256" key="6">
    <source>
        <dbReference type="ARBA" id="ARBA00022989"/>
    </source>
</evidence>
<evidence type="ECO:0000259" key="12">
    <source>
        <dbReference type="Pfam" id="PF00999"/>
    </source>
</evidence>
<keyword evidence="3" id="KW-0633">Potassium transport</keyword>
<dbReference type="Gene3D" id="1.20.1530.20">
    <property type="match status" value="1"/>
</dbReference>
<dbReference type="InterPro" id="IPR038770">
    <property type="entry name" value="Na+/solute_symporter_sf"/>
</dbReference>
<dbReference type="InterPro" id="IPR057291">
    <property type="entry name" value="CHX17_2nd"/>
</dbReference>
<evidence type="ECO:0000256" key="5">
    <source>
        <dbReference type="ARBA" id="ARBA00022958"/>
    </source>
</evidence>
<evidence type="ECO:0000256" key="11">
    <source>
        <dbReference type="SAM" id="Phobius"/>
    </source>
</evidence>
<proteinExistence type="inferred from homology"/>
<dbReference type="Pfam" id="PF00999">
    <property type="entry name" value="Na_H_Exchanger"/>
    <property type="match status" value="1"/>
</dbReference>
<dbReference type="GO" id="GO:0006813">
    <property type="term" value="P:potassium ion transport"/>
    <property type="evidence" value="ECO:0007669"/>
    <property type="project" value="UniProtKB-KW"/>
</dbReference>
<dbReference type="InterPro" id="IPR006153">
    <property type="entry name" value="Cation/H_exchanger_TM"/>
</dbReference>
<feature type="transmembrane region" description="Helical" evidence="11">
    <location>
        <begin position="336"/>
        <end position="355"/>
    </location>
</feature>
<keyword evidence="5" id="KW-0630">Potassium</keyword>
<dbReference type="Pfam" id="PF23259">
    <property type="entry name" value="CHX17_C"/>
    <property type="match status" value="1"/>
</dbReference>